<keyword evidence="5 12" id="KW-0813">Transport</keyword>
<dbReference type="Proteomes" id="UP000255279">
    <property type="component" value="Unassembled WGS sequence"/>
</dbReference>
<dbReference type="GO" id="GO:0017004">
    <property type="term" value="P:cytochrome complex assembly"/>
    <property type="evidence" value="ECO:0007669"/>
    <property type="project" value="UniProtKB-KW"/>
</dbReference>
<evidence type="ECO:0000256" key="1">
    <source>
        <dbReference type="ARBA" id="ARBA00002442"/>
    </source>
</evidence>
<keyword evidence="16" id="KW-1185">Reference proteome</keyword>
<dbReference type="EMBL" id="UGQE01000001">
    <property type="protein sequence ID" value="STZ09884.1"/>
    <property type="molecule type" value="Genomic_DNA"/>
</dbReference>
<feature type="transmembrane region" description="Helical" evidence="12">
    <location>
        <begin position="20"/>
        <end position="39"/>
    </location>
</feature>
<evidence type="ECO:0000256" key="12">
    <source>
        <dbReference type="RuleBase" id="RU363101"/>
    </source>
</evidence>
<keyword evidence="6 12" id="KW-1003">Cell membrane</keyword>
<gene>
    <name evidence="14" type="ORF">B0181_06855</name>
    <name evidence="15" type="ORF">NCTC10293_00195</name>
</gene>
<sequence length="74" mass="8443">MKPYFTNLSEFMHMGGHGSFVWVCYGITIAAIVAWVIFVRKERQATIAKLSRQNGQSARLTNKQRTAQAQNLNR</sequence>
<dbReference type="RefSeq" id="WP_078276763.1">
    <property type="nucleotide sequence ID" value="NZ_CAACXO010000056.1"/>
</dbReference>
<keyword evidence="9 12" id="KW-0201">Cytochrome c-type biogenesis</keyword>
<dbReference type="NCBIfam" id="TIGR03141">
    <property type="entry name" value="cytochro_ccmD"/>
    <property type="match status" value="1"/>
</dbReference>
<reference evidence="14 16" key="1">
    <citation type="submission" date="2017-02" db="EMBL/GenBank/DDBJ databases">
        <title>Draft genome sequence of Moraxella caviae CCUG 355 type strain.</title>
        <authorList>
            <person name="Engstrom-Jakobsson H."/>
            <person name="Salva-Serra F."/>
            <person name="Thorell K."/>
            <person name="Gonzales-Siles L."/>
            <person name="Karlsson R."/>
            <person name="Boulund F."/>
            <person name="Engstrand L."/>
            <person name="Moore E."/>
        </authorList>
    </citation>
    <scope>NUCLEOTIDE SEQUENCE [LARGE SCALE GENOMIC DNA]</scope>
    <source>
        <strain evidence="14 16">CCUG 355</strain>
    </source>
</reference>
<dbReference type="EMBL" id="MUXU01000039">
    <property type="protein sequence ID" value="OOR89395.1"/>
    <property type="molecule type" value="Genomic_DNA"/>
</dbReference>
<evidence type="ECO:0000313" key="15">
    <source>
        <dbReference type="EMBL" id="STZ09884.1"/>
    </source>
</evidence>
<organism evidence="14 16">
    <name type="scientific">Moraxella caviae</name>
    <dbReference type="NCBI Taxonomy" id="34060"/>
    <lineage>
        <taxon>Bacteria</taxon>
        <taxon>Pseudomonadati</taxon>
        <taxon>Pseudomonadota</taxon>
        <taxon>Gammaproteobacteria</taxon>
        <taxon>Moraxellales</taxon>
        <taxon>Moraxellaceae</taxon>
        <taxon>Moraxella</taxon>
    </lineage>
</organism>
<dbReference type="GO" id="GO:0015886">
    <property type="term" value="P:heme transport"/>
    <property type="evidence" value="ECO:0007669"/>
    <property type="project" value="InterPro"/>
</dbReference>
<proteinExistence type="inferred from homology"/>
<evidence type="ECO:0000256" key="8">
    <source>
        <dbReference type="ARBA" id="ARBA00022692"/>
    </source>
</evidence>
<dbReference type="OrthoDB" id="9815607at2"/>
<comment type="similarity">
    <text evidence="3 12">Belongs to the CcmD/CycX/HelD family.</text>
</comment>
<comment type="function">
    <text evidence="1 12">Required for the export of heme to the periplasm for the biogenesis of c-type cytochromes.</text>
</comment>
<evidence type="ECO:0000256" key="13">
    <source>
        <dbReference type="SAM" id="MobiDB-lite"/>
    </source>
</evidence>
<evidence type="ECO:0000256" key="6">
    <source>
        <dbReference type="ARBA" id="ARBA00022475"/>
    </source>
</evidence>
<evidence type="ECO:0000256" key="7">
    <source>
        <dbReference type="ARBA" id="ARBA00022519"/>
    </source>
</evidence>
<evidence type="ECO:0000256" key="2">
    <source>
        <dbReference type="ARBA" id="ARBA00004377"/>
    </source>
</evidence>
<keyword evidence="11 12" id="KW-0472">Membrane</keyword>
<name>A0A1T0A0Z2_9GAMM</name>
<evidence type="ECO:0000313" key="17">
    <source>
        <dbReference type="Proteomes" id="UP000255279"/>
    </source>
</evidence>
<evidence type="ECO:0000313" key="16">
    <source>
        <dbReference type="Proteomes" id="UP000190435"/>
    </source>
</evidence>
<keyword evidence="8 12" id="KW-0812">Transmembrane</keyword>
<keyword evidence="7 12" id="KW-0997">Cell inner membrane</keyword>
<evidence type="ECO:0000256" key="11">
    <source>
        <dbReference type="ARBA" id="ARBA00023136"/>
    </source>
</evidence>
<evidence type="ECO:0000313" key="14">
    <source>
        <dbReference type="EMBL" id="OOR89395.1"/>
    </source>
</evidence>
<evidence type="ECO:0000256" key="5">
    <source>
        <dbReference type="ARBA" id="ARBA00022448"/>
    </source>
</evidence>
<dbReference type="GO" id="GO:0005886">
    <property type="term" value="C:plasma membrane"/>
    <property type="evidence" value="ECO:0007669"/>
    <property type="project" value="UniProtKB-SubCell"/>
</dbReference>
<dbReference type="STRING" id="34060.B0181_06855"/>
<keyword evidence="10 12" id="KW-1133">Transmembrane helix</keyword>
<evidence type="ECO:0000256" key="9">
    <source>
        <dbReference type="ARBA" id="ARBA00022748"/>
    </source>
</evidence>
<evidence type="ECO:0000256" key="3">
    <source>
        <dbReference type="ARBA" id="ARBA00008741"/>
    </source>
</evidence>
<protein>
    <recommendedName>
        <fullName evidence="4 12">Heme exporter protein D</fullName>
    </recommendedName>
</protein>
<evidence type="ECO:0000256" key="10">
    <source>
        <dbReference type="ARBA" id="ARBA00022989"/>
    </source>
</evidence>
<accession>A0A1T0A0Z2</accession>
<dbReference type="InterPro" id="IPR007078">
    <property type="entry name" value="Haem_export_protD_CcmD"/>
</dbReference>
<reference evidence="15 17" key="2">
    <citation type="submission" date="2018-06" db="EMBL/GenBank/DDBJ databases">
        <authorList>
            <consortium name="Pathogen Informatics"/>
            <person name="Doyle S."/>
        </authorList>
    </citation>
    <scope>NUCLEOTIDE SEQUENCE [LARGE SCALE GENOMIC DNA]</scope>
    <source>
        <strain evidence="15 17">NCTC10293</strain>
    </source>
</reference>
<comment type="subcellular location">
    <subcellularLocation>
        <location evidence="2 12">Cell inner membrane</location>
        <topology evidence="2 12">Single-pass membrane protein</topology>
    </subcellularLocation>
</comment>
<dbReference type="Pfam" id="PF04995">
    <property type="entry name" value="CcmD"/>
    <property type="match status" value="1"/>
</dbReference>
<evidence type="ECO:0000256" key="4">
    <source>
        <dbReference type="ARBA" id="ARBA00016461"/>
    </source>
</evidence>
<feature type="region of interest" description="Disordered" evidence="13">
    <location>
        <begin position="55"/>
        <end position="74"/>
    </location>
</feature>
<dbReference type="AlphaFoldDB" id="A0A1T0A0Z2"/>
<dbReference type="Proteomes" id="UP000190435">
    <property type="component" value="Unassembled WGS sequence"/>
</dbReference>